<dbReference type="InterPro" id="IPR044518">
    <property type="entry name" value="ARF_GAP_AGD11/12/13"/>
</dbReference>
<feature type="compositionally biased region" description="Basic and acidic residues" evidence="2">
    <location>
        <begin position="290"/>
        <end position="299"/>
    </location>
</feature>
<feature type="region of interest" description="Disordered" evidence="2">
    <location>
        <begin position="161"/>
        <end position="180"/>
    </location>
</feature>
<keyword evidence="1" id="KW-0862">Zinc</keyword>
<reference evidence="4" key="1">
    <citation type="submission" date="2020-06" db="EMBL/GenBank/DDBJ databases">
        <authorList>
            <consortium name="Plant Systems Biology data submission"/>
        </authorList>
    </citation>
    <scope>NUCLEOTIDE SEQUENCE</scope>
    <source>
        <strain evidence="4">D6</strain>
    </source>
</reference>
<dbReference type="SMART" id="SM00105">
    <property type="entry name" value="ArfGap"/>
    <property type="match status" value="1"/>
</dbReference>
<accession>A0A9N8HA82</accession>
<evidence type="ECO:0000259" key="3">
    <source>
        <dbReference type="PROSITE" id="PS50115"/>
    </source>
</evidence>
<organism evidence="4 5">
    <name type="scientific">Seminavis robusta</name>
    <dbReference type="NCBI Taxonomy" id="568900"/>
    <lineage>
        <taxon>Eukaryota</taxon>
        <taxon>Sar</taxon>
        <taxon>Stramenopiles</taxon>
        <taxon>Ochrophyta</taxon>
        <taxon>Bacillariophyta</taxon>
        <taxon>Bacillariophyceae</taxon>
        <taxon>Bacillariophycidae</taxon>
        <taxon>Naviculales</taxon>
        <taxon>Naviculaceae</taxon>
        <taxon>Seminavis</taxon>
    </lineage>
</organism>
<evidence type="ECO:0000313" key="4">
    <source>
        <dbReference type="EMBL" id="CAB9502543.1"/>
    </source>
</evidence>
<protein>
    <submittedName>
        <fullName evidence="4">With coiled-coil, ANK repeat and PH domain-containing protein</fullName>
    </submittedName>
</protein>
<evidence type="ECO:0000256" key="1">
    <source>
        <dbReference type="PROSITE-ProRule" id="PRU00288"/>
    </source>
</evidence>
<dbReference type="InterPro" id="IPR037278">
    <property type="entry name" value="ARFGAP/RecO"/>
</dbReference>
<keyword evidence="5" id="KW-1185">Reference proteome</keyword>
<dbReference type="PANTHER" id="PTHR46220">
    <property type="entry name" value="ADP-RIBOSYLATION FACTOR GTPASE-ACTIVATING PROTEIN AGD12"/>
    <property type="match status" value="1"/>
</dbReference>
<feature type="compositionally biased region" description="Basic and acidic residues" evidence="2">
    <location>
        <begin position="714"/>
        <end position="730"/>
    </location>
</feature>
<dbReference type="GO" id="GO:0008270">
    <property type="term" value="F:zinc ion binding"/>
    <property type="evidence" value="ECO:0007669"/>
    <property type="project" value="UniProtKB-KW"/>
</dbReference>
<feature type="compositionally biased region" description="Basic and acidic residues" evidence="2">
    <location>
        <begin position="307"/>
        <end position="322"/>
    </location>
</feature>
<gene>
    <name evidence="4" type="ORF">SEMRO_139_G065180.1</name>
</gene>
<feature type="compositionally biased region" description="Basic and acidic residues" evidence="2">
    <location>
        <begin position="399"/>
        <end position="414"/>
    </location>
</feature>
<dbReference type="Gene3D" id="1.10.220.150">
    <property type="entry name" value="Arf GTPase activating protein"/>
    <property type="match status" value="1"/>
</dbReference>
<dbReference type="GO" id="GO:0005543">
    <property type="term" value="F:phospholipid binding"/>
    <property type="evidence" value="ECO:0007669"/>
    <property type="project" value="InterPro"/>
</dbReference>
<keyword evidence="1" id="KW-0863">Zinc-finger</keyword>
<feature type="compositionally biased region" description="Basic and acidic residues" evidence="2">
    <location>
        <begin position="658"/>
        <end position="671"/>
    </location>
</feature>
<dbReference type="GO" id="GO:0005096">
    <property type="term" value="F:GTPase activator activity"/>
    <property type="evidence" value="ECO:0007669"/>
    <property type="project" value="InterPro"/>
</dbReference>
<dbReference type="InterPro" id="IPR001164">
    <property type="entry name" value="ArfGAP_dom"/>
</dbReference>
<dbReference type="EMBL" id="CAICTM010000138">
    <property type="protein sequence ID" value="CAB9502543.1"/>
    <property type="molecule type" value="Genomic_DNA"/>
</dbReference>
<comment type="caution">
    <text evidence="4">The sequence shown here is derived from an EMBL/GenBank/DDBJ whole genome shotgun (WGS) entry which is preliminary data.</text>
</comment>
<evidence type="ECO:0000313" key="5">
    <source>
        <dbReference type="Proteomes" id="UP001153069"/>
    </source>
</evidence>
<dbReference type="InterPro" id="IPR038508">
    <property type="entry name" value="ArfGAP_dom_sf"/>
</dbReference>
<keyword evidence="1" id="KW-0479">Metal-binding</keyword>
<feature type="compositionally biased region" description="Basic and acidic residues" evidence="2">
    <location>
        <begin position="458"/>
        <end position="467"/>
    </location>
</feature>
<dbReference type="OrthoDB" id="10266696at2759"/>
<dbReference type="PROSITE" id="PS50115">
    <property type="entry name" value="ARFGAP"/>
    <property type="match status" value="1"/>
</dbReference>
<proteinExistence type="predicted"/>
<feature type="compositionally biased region" description="Basic residues" evidence="2">
    <location>
        <begin position="696"/>
        <end position="708"/>
    </location>
</feature>
<sequence length="751" mass="82803">MVLPHNETEPLEGEDKIQERLNAVTARGCNRTCIDCNVLYPTWASILTPVTEGGQRIAVLCCFQCYGHHVQLGKDVCEVKSMKLAADWTDADMKVLEETGNGAGNCVYEASIKVMDDTEKEKILRLKEEDMKGFIQEKYQQRKFFSERMYHHIFDRRSRQRMRAKGLKSKSPCPDGIHRLTPSRTISLFEDAGDRRHGLRKSHSDRHAGGFGKMRSDVGTGDIHRSHYRGKSSQRNSGEISKGSNHGRGEIPKGSSHSQGRRTRSPKMSGMERRTDGIKRSRSAGYFDKQSGRGAEELSLRNAAFDRSGHRDKAKSTSHAEGDGIPSSSGHGEQRNRKKGERTKAVPSIEVQPATDASSENTGRDHNQSDMPSLPGVGMPKEIPSSSGHSEKRQRRKVERSASKVGTRETEGTKTVEGADGGSASKSDHSGKSTSSKENEIPSTSAHSERRTRKRESRKIERPETAKRSSSGTQRRRKPPGHPGETRPVEALKQTNSGSQRRKKTPGHSGETRPGEAPKRTNSGRQPRRRPIEQPDGLALGDQPQGSKELPERSASTGEGQKPNNRPGMARKSSSCRNLMLGSSADTPRQGRRRLKRRNSLDHKNVSSEEQPTVGNEPSKLDRIASRRHGGRRLGRRGVDAGTPGTGLEDGNEGPVLVEERDSHTTDKLPSPEELGYEYEHVAAEEEEEEEEPAKEKKKSSWKKKLVKLAKGGLGDKHKGDRPSAEDSHSVLHPTAGAIPKNALTFGAKVA</sequence>
<evidence type="ECO:0000256" key="2">
    <source>
        <dbReference type="SAM" id="MobiDB-lite"/>
    </source>
</evidence>
<dbReference type="AlphaFoldDB" id="A0A9N8HA82"/>
<feature type="compositionally biased region" description="Polar residues" evidence="2">
    <location>
        <begin position="554"/>
        <end position="564"/>
    </location>
</feature>
<feature type="compositionally biased region" description="Basic and acidic residues" evidence="2">
    <location>
        <begin position="426"/>
        <end position="440"/>
    </location>
</feature>
<name>A0A9N8HA82_9STRA</name>
<feature type="region of interest" description="Disordered" evidence="2">
    <location>
        <begin position="188"/>
        <end position="736"/>
    </location>
</feature>
<feature type="compositionally biased region" description="Basic residues" evidence="2">
    <location>
        <begin position="626"/>
        <end position="636"/>
    </location>
</feature>
<dbReference type="Pfam" id="PF01412">
    <property type="entry name" value="ArfGap"/>
    <property type="match status" value="1"/>
</dbReference>
<feature type="domain" description="Arf-GAP" evidence="3">
    <location>
        <begin position="15"/>
        <end position="161"/>
    </location>
</feature>
<dbReference type="PANTHER" id="PTHR46220:SF1">
    <property type="entry name" value="ADP-RIBOSYLATION FACTOR GTPASE-ACTIVATING PROTEIN AGD12"/>
    <property type="match status" value="1"/>
</dbReference>
<dbReference type="SUPFAM" id="SSF57863">
    <property type="entry name" value="ArfGap/RecO-like zinc finger"/>
    <property type="match status" value="1"/>
</dbReference>
<feature type="compositionally biased region" description="Basic and acidic residues" evidence="2">
    <location>
        <begin position="510"/>
        <end position="519"/>
    </location>
</feature>
<dbReference type="Proteomes" id="UP001153069">
    <property type="component" value="Unassembled WGS sequence"/>
</dbReference>
<feature type="compositionally biased region" description="Basic and acidic residues" evidence="2">
    <location>
        <begin position="270"/>
        <end position="279"/>
    </location>
</feature>
<feature type="compositionally biased region" description="Polar residues" evidence="2">
    <location>
        <begin position="233"/>
        <end position="244"/>
    </location>
</feature>